<keyword evidence="2" id="KW-1064">Adaptive immunity</keyword>
<reference evidence="5" key="3">
    <citation type="submission" date="2025-09" db="UniProtKB">
        <authorList>
            <consortium name="Ensembl"/>
        </authorList>
    </citation>
    <scope>IDENTIFICATION</scope>
</reference>
<accession>A0A3P8TM67</accession>
<keyword evidence="6" id="KW-1185">Reference proteome</keyword>
<dbReference type="InterPro" id="IPR036179">
    <property type="entry name" value="Ig-like_dom_sf"/>
</dbReference>
<dbReference type="GeneTree" id="ENSGT01020000230358"/>
<dbReference type="GO" id="GO:0005576">
    <property type="term" value="C:extracellular region"/>
    <property type="evidence" value="ECO:0007669"/>
    <property type="project" value="UniProtKB-ARBA"/>
</dbReference>
<dbReference type="InterPro" id="IPR050199">
    <property type="entry name" value="IgHV"/>
</dbReference>
<dbReference type="InterPro" id="IPR013106">
    <property type="entry name" value="Ig_V-set"/>
</dbReference>
<dbReference type="GO" id="GO:0019814">
    <property type="term" value="C:immunoglobulin complex"/>
    <property type="evidence" value="ECO:0007669"/>
    <property type="project" value="UniProtKB-KW"/>
</dbReference>
<dbReference type="OMA" id="YCAKSAQ"/>
<dbReference type="SMART" id="SM00406">
    <property type="entry name" value="IGv"/>
    <property type="match status" value="1"/>
</dbReference>
<organism evidence="5 6">
    <name type="scientific">Amphiprion percula</name>
    <name type="common">Orange clownfish</name>
    <name type="synonym">Lutjanus percula</name>
    <dbReference type="NCBI Taxonomy" id="161767"/>
    <lineage>
        <taxon>Eukaryota</taxon>
        <taxon>Metazoa</taxon>
        <taxon>Chordata</taxon>
        <taxon>Craniata</taxon>
        <taxon>Vertebrata</taxon>
        <taxon>Euteleostomi</taxon>
        <taxon>Actinopterygii</taxon>
        <taxon>Neopterygii</taxon>
        <taxon>Teleostei</taxon>
        <taxon>Neoteleostei</taxon>
        <taxon>Acanthomorphata</taxon>
        <taxon>Ovalentaria</taxon>
        <taxon>Pomacentridae</taxon>
        <taxon>Amphiprion</taxon>
    </lineage>
</organism>
<proteinExistence type="predicted"/>
<dbReference type="Proteomes" id="UP000265080">
    <property type="component" value="Chromosome 14"/>
</dbReference>
<dbReference type="PROSITE" id="PS50835">
    <property type="entry name" value="IG_LIKE"/>
    <property type="match status" value="1"/>
</dbReference>
<keyword evidence="3" id="KW-1280">Immunoglobulin</keyword>
<reference evidence="5 6" key="1">
    <citation type="submission" date="2018-03" db="EMBL/GenBank/DDBJ databases">
        <title>Finding Nemo's genes: A chromosome-scale reference assembly of the genome of the orange clownfish Amphiprion percula.</title>
        <authorList>
            <person name="Lehmann R."/>
        </authorList>
    </citation>
    <scope>NUCLEOTIDE SEQUENCE</scope>
</reference>
<dbReference type="SMART" id="SM00409">
    <property type="entry name" value="IG"/>
    <property type="match status" value="1"/>
</dbReference>
<evidence type="ECO:0000256" key="1">
    <source>
        <dbReference type="ARBA" id="ARBA00022859"/>
    </source>
</evidence>
<dbReference type="Gene3D" id="2.60.40.10">
    <property type="entry name" value="Immunoglobulins"/>
    <property type="match status" value="1"/>
</dbReference>
<dbReference type="STRING" id="161767.ENSAPEP00000024142"/>
<dbReference type="AlphaFoldDB" id="A0A3P8TM67"/>
<protein>
    <recommendedName>
        <fullName evidence="4">Ig-like domain-containing protein</fullName>
    </recommendedName>
</protein>
<dbReference type="GO" id="GO:0002250">
    <property type="term" value="P:adaptive immune response"/>
    <property type="evidence" value="ECO:0007669"/>
    <property type="project" value="UniProtKB-KW"/>
</dbReference>
<evidence type="ECO:0000313" key="6">
    <source>
        <dbReference type="Proteomes" id="UP000265080"/>
    </source>
</evidence>
<name>A0A3P8TM67_AMPPE</name>
<reference evidence="5" key="2">
    <citation type="submission" date="2025-08" db="UniProtKB">
        <authorList>
            <consortium name="Ensembl"/>
        </authorList>
    </citation>
    <scope>IDENTIFICATION</scope>
</reference>
<evidence type="ECO:0000313" key="5">
    <source>
        <dbReference type="Ensembl" id="ENSAPEP00000024142.1"/>
    </source>
</evidence>
<dbReference type="Pfam" id="PF07686">
    <property type="entry name" value="V-set"/>
    <property type="match status" value="1"/>
</dbReference>
<dbReference type="InterPro" id="IPR003599">
    <property type="entry name" value="Ig_sub"/>
</dbReference>
<dbReference type="InterPro" id="IPR007110">
    <property type="entry name" value="Ig-like_dom"/>
</dbReference>
<dbReference type="InterPro" id="IPR013783">
    <property type="entry name" value="Ig-like_fold"/>
</dbReference>
<feature type="domain" description="Ig-like" evidence="4">
    <location>
        <begin position="19"/>
        <end position="115"/>
    </location>
</feature>
<dbReference type="Ensembl" id="ENSAPET00000024774.1">
    <property type="protein sequence ID" value="ENSAPEP00000024142.1"/>
    <property type="gene ID" value="ENSAPEG00000017171.1"/>
</dbReference>
<evidence type="ECO:0000256" key="2">
    <source>
        <dbReference type="ARBA" id="ARBA00023130"/>
    </source>
</evidence>
<evidence type="ECO:0000259" key="4">
    <source>
        <dbReference type="PROSITE" id="PS50835"/>
    </source>
</evidence>
<evidence type="ECO:0000256" key="3">
    <source>
        <dbReference type="ARBA" id="ARBA00043265"/>
    </source>
</evidence>
<sequence length="147" mass="16735">IITLYGLAIRILDLHKIFYSMESIPSSSVVKRPGETLSLSCRGSGFTFTCCNMHWIRQPAGKTLEWLGRGYSNPSSNTYSSSVQGRIEISRDDSNSMVYLRLSNLQPEDSAVYYCAKYTQCSVLMKRLYKNSTENIPPKTSGWQWRI</sequence>
<dbReference type="PANTHER" id="PTHR23266">
    <property type="entry name" value="IMMUNOGLOBULIN HEAVY CHAIN"/>
    <property type="match status" value="1"/>
</dbReference>
<dbReference type="SUPFAM" id="SSF48726">
    <property type="entry name" value="Immunoglobulin"/>
    <property type="match status" value="1"/>
</dbReference>
<keyword evidence="1" id="KW-0391">Immunity</keyword>